<dbReference type="Proteomes" id="UP000313359">
    <property type="component" value="Unassembled WGS sequence"/>
</dbReference>
<proteinExistence type="predicted"/>
<dbReference type="Gene3D" id="3.80.10.10">
    <property type="entry name" value="Ribonuclease Inhibitor"/>
    <property type="match status" value="1"/>
</dbReference>
<keyword evidence="2" id="KW-1185">Reference proteome</keyword>
<gene>
    <name evidence="1" type="ORF">L227DRAFT_651828</name>
</gene>
<name>A0A5C2SG93_9APHY</name>
<dbReference type="SUPFAM" id="SSF81383">
    <property type="entry name" value="F-box domain"/>
    <property type="match status" value="1"/>
</dbReference>
<accession>A0A5C2SG93</accession>
<sequence>MSRLVPNEDYSVFTFSLPLPAIAPLARDPNLQPLCTASDSKNVTASRLTTLNADVQNLIMSVLPTADLSALMRTCRYLSEAALLPLCARSFVRLNNRYKVASFHKFLRINSGPSTPTPFIKALWFDVPSRPHSNDDIQAYLGILRHCQQVRRLRLSWWYDDIHPAFLFHVIVTSLTGLEELDLTVRSNVSEKDLRKLARLPIRKLQISGDLKYGPDALSAIVPLGRTLVDLSINLRCLHAPPGGSFSGVRRLRFHCYHDASFVETLTTTFPGVTHLTISGYTARSYLLKEIVHERNRQVWQKDPTAWRTLQAVYAMEADGLYALGLVRRIAHLSVPFDHLLTLINNTMLAKTIADLCPAALELRVDLVSFSNMSPNEIGWGVSYQAMLQASPRLVLCLDGLRAKEYYCDRTMMFLDALENYLTNNSTLTHLLVRHVFNTEPSFSAKPDSARIPILAQASRTLRWIGFEVNGALQCWEVTHFEKEGSTGRDAQVTVLVNMSEAAGRRVLAAEKMDEFRQ</sequence>
<dbReference type="AlphaFoldDB" id="A0A5C2SG93"/>
<protein>
    <recommendedName>
        <fullName evidence="3">F-box domain-containing protein</fullName>
    </recommendedName>
</protein>
<dbReference type="InterPro" id="IPR036047">
    <property type="entry name" value="F-box-like_dom_sf"/>
</dbReference>
<dbReference type="InterPro" id="IPR032675">
    <property type="entry name" value="LRR_dom_sf"/>
</dbReference>
<evidence type="ECO:0000313" key="1">
    <source>
        <dbReference type="EMBL" id="RPD62277.1"/>
    </source>
</evidence>
<dbReference type="OrthoDB" id="2745769at2759"/>
<evidence type="ECO:0000313" key="2">
    <source>
        <dbReference type="Proteomes" id="UP000313359"/>
    </source>
</evidence>
<reference evidence="1" key="1">
    <citation type="journal article" date="2018" name="Genome Biol. Evol.">
        <title>Genomics and development of Lentinus tigrinus, a white-rot wood-decaying mushroom with dimorphic fruiting bodies.</title>
        <authorList>
            <person name="Wu B."/>
            <person name="Xu Z."/>
            <person name="Knudson A."/>
            <person name="Carlson A."/>
            <person name="Chen N."/>
            <person name="Kovaka S."/>
            <person name="LaButti K."/>
            <person name="Lipzen A."/>
            <person name="Pennachio C."/>
            <person name="Riley R."/>
            <person name="Schakwitz W."/>
            <person name="Umezawa K."/>
            <person name="Ohm R.A."/>
            <person name="Grigoriev I.V."/>
            <person name="Nagy L.G."/>
            <person name="Gibbons J."/>
            <person name="Hibbett D."/>
        </authorList>
    </citation>
    <scope>NUCLEOTIDE SEQUENCE [LARGE SCALE GENOMIC DNA]</scope>
    <source>
        <strain evidence="1">ALCF2SS1-6</strain>
    </source>
</reference>
<organism evidence="1 2">
    <name type="scientific">Lentinus tigrinus ALCF2SS1-6</name>
    <dbReference type="NCBI Taxonomy" id="1328759"/>
    <lineage>
        <taxon>Eukaryota</taxon>
        <taxon>Fungi</taxon>
        <taxon>Dikarya</taxon>
        <taxon>Basidiomycota</taxon>
        <taxon>Agaricomycotina</taxon>
        <taxon>Agaricomycetes</taxon>
        <taxon>Polyporales</taxon>
        <taxon>Polyporaceae</taxon>
        <taxon>Lentinus</taxon>
    </lineage>
</organism>
<dbReference type="EMBL" id="ML122259">
    <property type="protein sequence ID" value="RPD62277.1"/>
    <property type="molecule type" value="Genomic_DNA"/>
</dbReference>
<evidence type="ECO:0008006" key="3">
    <source>
        <dbReference type="Google" id="ProtNLM"/>
    </source>
</evidence>